<keyword evidence="1 3" id="KW-0479">Metal-binding</keyword>
<dbReference type="SMART" id="SM00336">
    <property type="entry name" value="BBOX"/>
    <property type="match status" value="1"/>
</dbReference>
<dbReference type="CDD" id="cd19800">
    <property type="entry name" value="Bbox2_xNF7-like"/>
    <property type="match status" value="1"/>
</dbReference>
<name>A0ABR3LKP9_9TELE</name>
<evidence type="ECO:0000256" key="3">
    <source>
        <dbReference type="PROSITE-ProRule" id="PRU00024"/>
    </source>
</evidence>
<feature type="domain" description="B box-type" evidence="6">
    <location>
        <begin position="16"/>
        <end position="57"/>
    </location>
</feature>
<evidence type="ECO:0000256" key="2">
    <source>
        <dbReference type="ARBA" id="ARBA00022833"/>
    </source>
</evidence>
<dbReference type="PROSITE" id="PS50119">
    <property type="entry name" value="ZF_BBOX"/>
    <property type="match status" value="1"/>
</dbReference>
<comment type="caution">
    <text evidence="7">The sequence shown here is derived from an EMBL/GenBank/DDBJ whole genome shotgun (WGS) entry which is preliminary data.</text>
</comment>
<evidence type="ECO:0000313" key="7">
    <source>
        <dbReference type="EMBL" id="KAL1253475.1"/>
    </source>
</evidence>
<evidence type="ECO:0000259" key="6">
    <source>
        <dbReference type="PROSITE" id="PS50119"/>
    </source>
</evidence>
<feature type="coiled-coil region" evidence="4">
    <location>
        <begin position="97"/>
        <end position="149"/>
    </location>
</feature>
<feature type="compositionally biased region" description="Basic and acidic residues" evidence="5">
    <location>
        <begin position="307"/>
        <end position="320"/>
    </location>
</feature>
<evidence type="ECO:0000256" key="4">
    <source>
        <dbReference type="SAM" id="Coils"/>
    </source>
</evidence>
<evidence type="ECO:0000313" key="8">
    <source>
        <dbReference type="Proteomes" id="UP001558613"/>
    </source>
</evidence>
<evidence type="ECO:0000256" key="5">
    <source>
        <dbReference type="SAM" id="MobiDB-lite"/>
    </source>
</evidence>
<dbReference type="Gene3D" id="3.30.160.60">
    <property type="entry name" value="Classic Zinc Finger"/>
    <property type="match status" value="1"/>
</dbReference>
<keyword evidence="4" id="KW-0175">Coiled coil</keyword>
<dbReference type="SUPFAM" id="SSF57845">
    <property type="entry name" value="B-box zinc-binding domain"/>
    <property type="match status" value="1"/>
</dbReference>
<keyword evidence="2" id="KW-0862">Zinc</keyword>
<gene>
    <name evidence="7" type="ORF">QQF64_018168</name>
</gene>
<keyword evidence="8" id="KW-1185">Reference proteome</keyword>
<dbReference type="InterPro" id="IPR050143">
    <property type="entry name" value="TRIM/RBCC"/>
</dbReference>
<dbReference type="EMBL" id="JAYMGO010000021">
    <property type="protein sequence ID" value="KAL1253475.1"/>
    <property type="molecule type" value="Genomic_DNA"/>
</dbReference>
<accession>A0ABR3LKP9</accession>
<dbReference type="PANTHER" id="PTHR24103">
    <property type="entry name" value="E3 UBIQUITIN-PROTEIN LIGASE TRIM"/>
    <property type="match status" value="1"/>
</dbReference>
<dbReference type="InterPro" id="IPR000315">
    <property type="entry name" value="Znf_B-box"/>
</dbReference>
<proteinExistence type="predicted"/>
<reference evidence="7 8" key="1">
    <citation type="submission" date="2023-09" db="EMBL/GenBank/DDBJ databases">
        <authorList>
            <person name="Wang M."/>
        </authorList>
    </citation>
    <scope>NUCLEOTIDE SEQUENCE [LARGE SCALE GENOMIC DNA]</scope>
    <source>
        <strain evidence="7">GT-2023</strain>
        <tissue evidence="7">Liver</tissue>
    </source>
</reference>
<protein>
    <recommendedName>
        <fullName evidence="6">B box-type domain-containing protein</fullName>
    </recommendedName>
</protein>
<feature type="region of interest" description="Disordered" evidence="5">
    <location>
        <begin position="217"/>
        <end position="405"/>
    </location>
</feature>
<sequence length="405" mass="45498">MCETFQQERSQKSSSGGENVCSAHKEKLKLFCLDDQQPVCLVCRDSKLHTDHSFCPIDEAVITNKDKLKAILDNLREKMGIFDNFKQTLDQTADLNKAQTQETEEKINKEFEELREILRNEVVSRITVLREEEEQKRQMIQDKTKKTSKQIIALKCAIRDVEKQMKADDDSFLQNFKSTLERAQFNLQDPGNVSDLLINTQEYLSDLRLTVSQKIDNSRGDQSFRGGHNSRRGHTFRGGPSVRGDPSSRGGYNFRGGPSNRGDPSIRGGHNFKEDPSNRGDPSIRGGHNFKEDPSNRGDPSIRGGHNFKEDPSNRGDPSFKEGPSSRAGTNFRGGPSFRGGHNFREDHGNRGDPSFKEGHNFRGNSNFHKGQSHGGAYRYRGGQNYRGSHNNEGAKVPEESPGSP</sequence>
<dbReference type="Proteomes" id="UP001558613">
    <property type="component" value="Unassembled WGS sequence"/>
</dbReference>
<dbReference type="Pfam" id="PF00643">
    <property type="entry name" value="zf-B_box"/>
    <property type="match status" value="1"/>
</dbReference>
<evidence type="ECO:0000256" key="1">
    <source>
        <dbReference type="ARBA" id="ARBA00022771"/>
    </source>
</evidence>
<feature type="compositionally biased region" description="Basic and acidic residues" evidence="5">
    <location>
        <begin position="343"/>
        <end position="361"/>
    </location>
</feature>
<keyword evidence="1 3" id="KW-0863">Zinc-finger</keyword>
<organism evidence="7 8">
    <name type="scientific">Cirrhinus molitorella</name>
    <name type="common">mud carp</name>
    <dbReference type="NCBI Taxonomy" id="172907"/>
    <lineage>
        <taxon>Eukaryota</taxon>
        <taxon>Metazoa</taxon>
        <taxon>Chordata</taxon>
        <taxon>Craniata</taxon>
        <taxon>Vertebrata</taxon>
        <taxon>Euteleostomi</taxon>
        <taxon>Actinopterygii</taxon>
        <taxon>Neopterygii</taxon>
        <taxon>Teleostei</taxon>
        <taxon>Ostariophysi</taxon>
        <taxon>Cypriniformes</taxon>
        <taxon>Cyprinidae</taxon>
        <taxon>Labeoninae</taxon>
        <taxon>Labeonini</taxon>
        <taxon>Cirrhinus</taxon>
    </lineage>
</organism>